<dbReference type="Pfam" id="PF08541">
    <property type="entry name" value="ACP_syn_III_C"/>
    <property type="match status" value="1"/>
</dbReference>
<sequence length="342" mass="35846">MRFDELFIAGVGSYLPKTVDVDEAVADGRYDAEEQAGSGQLAVAVAGDGETQPEMAALAGRVALERSGRRPDEVALLLHAVTGHNGLEGWNSAAYLQKRVLGGAGISFEIRQLSNGAIASVELAGAYLAASGLDAAIITSADRFAEPAWDRWRSSWGLVFADGASAAVLSRDGGFARVLSAVTVSDPDLEVLHRGSLPFTAAPDTGGYPIDFRARTLDSSYDIGFDEVSARMATGLKSAVARATEEAGVSVADARHCVVPHFGRELLHRECLGVLGIDLARTTWSWAAHIGHLGAADQFAGLTYLTEAGALAPGDRVLLLGIGGGFNWTCVVLEITGHPSWS</sequence>
<organism evidence="5 6">
    <name type="scientific">Amycolatopsis xylanica</name>
    <dbReference type="NCBI Taxonomy" id="589385"/>
    <lineage>
        <taxon>Bacteria</taxon>
        <taxon>Bacillati</taxon>
        <taxon>Actinomycetota</taxon>
        <taxon>Actinomycetes</taxon>
        <taxon>Pseudonocardiales</taxon>
        <taxon>Pseudonocardiaceae</taxon>
        <taxon>Amycolatopsis</taxon>
    </lineage>
</organism>
<evidence type="ECO:0000313" key="6">
    <source>
        <dbReference type="Proteomes" id="UP000199515"/>
    </source>
</evidence>
<protein>
    <submittedName>
        <fullName evidence="5">3-oxoacyl-[acyl-carrier-protein] synthase-3</fullName>
    </submittedName>
</protein>
<keyword evidence="2" id="KW-0012">Acyltransferase</keyword>
<dbReference type="GO" id="GO:0044550">
    <property type="term" value="P:secondary metabolite biosynthetic process"/>
    <property type="evidence" value="ECO:0007669"/>
    <property type="project" value="TreeGrafter"/>
</dbReference>
<dbReference type="EMBL" id="FNON01000001">
    <property type="protein sequence ID" value="SDW71703.1"/>
    <property type="molecule type" value="Genomic_DNA"/>
</dbReference>
<dbReference type="InterPro" id="IPR013747">
    <property type="entry name" value="ACP_syn_III_C"/>
</dbReference>
<gene>
    <name evidence="5" type="ORF">SAMN05421504_1011327</name>
</gene>
<dbReference type="Pfam" id="PF08545">
    <property type="entry name" value="ACP_syn_III"/>
    <property type="match status" value="1"/>
</dbReference>
<name>A0A1H2VTM6_9PSEU</name>
<dbReference type="SUPFAM" id="SSF53901">
    <property type="entry name" value="Thiolase-like"/>
    <property type="match status" value="1"/>
</dbReference>
<accession>A0A1H2VTM6</accession>
<dbReference type="PANTHER" id="PTHR34069:SF2">
    <property type="entry name" value="BETA-KETOACYL-[ACYL-CARRIER-PROTEIN] SYNTHASE III"/>
    <property type="match status" value="1"/>
</dbReference>
<dbReference type="OrthoDB" id="7055207at2"/>
<dbReference type="STRING" id="589385.SAMN05421504_1011327"/>
<dbReference type="GO" id="GO:0004315">
    <property type="term" value="F:3-oxoacyl-[acyl-carrier-protein] synthase activity"/>
    <property type="evidence" value="ECO:0007669"/>
    <property type="project" value="InterPro"/>
</dbReference>
<evidence type="ECO:0000256" key="1">
    <source>
        <dbReference type="ARBA" id="ARBA00022679"/>
    </source>
</evidence>
<proteinExistence type="predicted"/>
<keyword evidence="6" id="KW-1185">Reference proteome</keyword>
<dbReference type="Proteomes" id="UP000199515">
    <property type="component" value="Unassembled WGS sequence"/>
</dbReference>
<evidence type="ECO:0000256" key="2">
    <source>
        <dbReference type="ARBA" id="ARBA00023315"/>
    </source>
</evidence>
<keyword evidence="1" id="KW-0808">Transferase</keyword>
<dbReference type="GO" id="GO:0006633">
    <property type="term" value="P:fatty acid biosynthetic process"/>
    <property type="evidence" value="ECO:0007669"/>
    <property type="project" value="InterPro"/>
</dbReference>
<dbReference type="PANTHER" id="PTHR34069">
    <property type="entry name" value="3-OXOACYL-[ACYL-CARRIER-PROTEIN] SYNTHASE 3"/>
    <property type="match status" value="1"/>
</dbReference>
<feature type="domain" description="Beta-ketoacyl-[acyl-carrier-protein] synthase III N-terminal" evidence="4">
    <location>
        <begin position="108"/>
        <end position="186"/>
    </location>
</feature>
<evidence type="ECO:0000259" key="4">
    <source>
        <dbReference type="Pfam" id="PF08545"/>
    </source>
</evidence>
<dbReference type="InterPro" id="IPR013751">
    <property type="entry name" value="ACP_syn_III_N"/>
</dbReference>
<dbReference type="Gene3D" id="3.40.47.10">
    <property type="match status" value="2"/>
</dbReference>
<feature type="domain" description="Beta-ketoacyl-[acyl-carrier-protein] synthase III C-terminal" evidence="3">
    <location>
        <begin position="245"/>
        <end position="335"/>
    </location>
</feature>
<evidence type="ECO:0000313" key="5">
    <source>
        <dbReference type="EMBL" id="SDW71703.1"/>
    </source>
</evidence>
<dbReference type="InterPro" id="IPR016039">
    <property type="entry name" value="Thiolase-like"/>
</dbReference>
<reference evidence="5 6" key="1">
    <citation type="submission" date="2016-10" db="EMBL/GenBank/DDBJ databases">
        <authorList>
            <person name="de Groot N.N."/>
        </authorList>
    </citation>
    <scope>NUCLEOTIDE SEQUENCE [LARGE SCALE GENOMIC DNA]</scope>
    <source>
        <strain evidence="5 6">CPCC 202699</strain>
    </source>
</reference>
<evidence type="ECO:0000259" key="3">
    <source>
        <dbReference type="Pfam" id="PF08541"/>
    </source>
</evidence>
<dbReference type="AlphaFoldDB" id="A0A1H2VTM6"/>
<dbReference type="CDD" id="cd00827">
    <property type="entry name" value="init_cond_enzymes"/>
    <property type="match status" value="1"/>
</dbReference>
<dbReference type="RefSeq" id="WP_091287603.1">
    <property type="nucleotide sequence ID" value="NZ_FNON01000001.1"/>
</dbReference>